<gene>
    <name evidence="1" type="ORF">L2E82_41827</name>
</gene>
<protein>
    <submittedName>
        <fullName evidence="1">Uncharacterized protein</fullName>
    </submittedName>
</protein>
<accession>A0ACB8ZK34</accession>
<dbReference type="Proteomes" id="UP001055811">
    <property type="component" value="Linkage Group LG08"/>
</dbReference>
<name>A0ACB8ZK34_CICIN</name>
<comment type="caution">
    <text evidence="1">The sequence shown here is derived from an EMBL/GenBank/DDBJ whole genome shotgun (WGS) entry which is preliminary data.</text>
</comment>
<reference evidence="2" key="1">
    <citation type="journal article" date="2022" name="Mol. Ecol. Resour.">
        <title>The genomes of chicory, endive, great burdock and yacon provide insights into Asteraceae palaeo-polyploidization history and plant inulin production.</title>
        <authorList>
            <person name="Fan W."/>
            <person name="Wang S."/>
            <person name="Wang H."/>
            <person name="Wang A."/>
            <person name="Jiang F."/>
            <person name="Liu H."/>
            <person name="Zhao H."/>
            <person name="Xu D."/>
            <person name="Zhang Y."/>
        </authorList>
    </citation>
    <scope>NUCLEOTIDE SEQUENCE [LARGE SCALE GENOMIC DNA]</scope>
    <source>
        <strain evidence="2">cv. Punajuju</strain>
    </source>
</reference>
<proteinExistence type="predicted"/>
<evidence type="ECO:0000313" key="1">
    <source>
        <dbReference type="EMBL" id="KAI3698347.1"/>
    </source>
</evidence>
<evidence type="ECO:0000313" key="2">
    <source>
        <dbReference type="Proteomes" id="UP001055811"/>
    </source>
</evidence>
<dbReference type="EMBL" id="CM042016">
    <property type="protein sequence ID" value="KAI3698347.1"/>
    <property type="molecule type" value="Genomic_DNA"/>
</dbReference>
<sequence length="73" mass="7861">MAPGRKRGGAKGAKTKSQLNLGDLVLAKVKGFPAWPAKAVDGGILLDFVLVFSSFYTDFYLAYWCSTTSAELD</sequence>
<reference evidence="1 2" key="2">
    <citation type="journal article" date="2022" name="Mol. Ecol. Resour.">
        <title>The genomes of chicory, endive, great burdock and yacon provide insights into Asteraceae paleo-polyploidization history and plant inulin production.</title>
        <authorList>
            <person name="Fan W."/>
            <person name="Wang S."/>
            <person name="Wang H."/>
            <person name="Wang A."/>
            <person name="Jiang F."/>
            <person name="Liu H."/>
            <person name="Zhao H."/>
            <person name="Xu D."/>
            <person name="Zhang Y."/>
        </authorList>
    </citation>
    <scope>NUCLEOTIDE SEQUENCE [LARGE SCALE GENOMIC DNA]</scope>
    <source>
        <strain evidence="2">cv. Punajuju</strain>
        <tissue evidence="1">Leaves</tissue>
    </source>
</reference>
<organism evidence="1 2">
    <name type="scientific">Cichorium intybus</name>
    <name type="common">Chicory</name>
    <dbReference type="NCBI Taxonomy" id="13427"/>
    <lineage>
        <taxon>Eukaryota</taxon>
        <taxon>Viridiplantae</taxon>
        <taxon>Streptophyta</taxon>
        <taxon>Embryophyta</taxon>
        <taxon>Tracheophyta</taxon>
        <taxon>Spermatophyta</taxon>
        <taxon>Magnoliopsida</taxon>
        <taxon>eudicotyledons</taxon>
        <taxon>Gunneridae</taxon>
        <taxon>Pentapetalae</taxon>
        <taxon>asterids</taxon>
        <taxon>campanulids</taxon>
        <taxon>Asterales</taxon>
        <taxon>Asteraceae</taxon>
        <taxon>Cichorioideae</taxon>
        <taxon>Cichorieae</taxon>
        <taxon>Cichoriinae</taxon>
        <taxon>Cichorium</taxon>
    </lineage>
</organism>
<keyword evidence="2" id="KW-1185">Reference proteome</keyword>